<keyword evidence="7" id="KW-1185">Reference proteome</keyword>
<evidence type="ECO:0000256" key="2">
    <source>
        <dbReference type="ARBA" id="ARBA00022771"/>
    </source>
</evidence>
<evidence type="ECO:0000256" key="1">
    <source>
        <dbReference type="ARBA" id="ARBA00022723"/>
    </source>
</evidence>
<proteinExistence type="predicted"/>
<dbReference type="Proteomes" id="UP000256964">
    <property type="component" value="Unassembled WGS sequence"/>
</dbReference>
<evidence type="ECO:0000256" key="3">
    <source>
        <dbReference type="ARBA" id="ARBA00022833"/>
    </source>
</evidence>
<dbReference type="Pfam" id="PF01753">
    <property type="entry name" value="zf-MYND"/>
    <property type="match status" value="1"/>
</dbReference>
<feature type="domain" description="MYND-type" evidence="5">
    <location>
        <begin position="278"/>
        <end position="318"/>
    </location>
</feature>
<evidence type="ECO:0000313" key="7">
    <source>
        <dbReference type="Proteomes" id="UP000256964"/>
    </source>
</evidence>
<protein>
    <recommendedName>
        <fullName evidence="5">MYND-type domain-containing protein</fullName>
    </recommendedName>
</protein>
<dbReference type="InterPro" id="IPR002893">
    <property type="entry name" value="Znf_MYND"/>
</dbReference>
<dbReference type="SUPFAM" id="SSF144232">
    <property type="entry name" value="HIT/MYND zinc finger-like"/>
    <property type="match status" value="1"/>
</dbReference>
<organism evidence="6 7">
    <name type="scientific">Lentinus brumalis</name>
    <dbReference type="NCBI Taxonomy" id="2498619"/>
    <lineage>
        <taxon>Eukaryota</taxon>
        <taxon>Fungi</taxon>
        <taxon>Dikarya</taxon>
        <taxon>Basidiomycota</taxon>
        <taxon>Agaricomycotina</taxon>
        <taxon>Agaricomycetes</taxon>
        <taxon>Polyporales</taxon>
        <taxon>Polyporaceae</taxon>
        <taxon>Lentinus</taxon>
    </lineage>
</organism>
<sequence length="326" mass="36921">MEMDGLASAFSRLPYFSPGMMVNRSETCATRKLTQCTDFGVSMNDISSKFARGPANAPDLSPADFMARKSVVDQVADWCDANAGKPGKVYRNEWAPILYNFEIVKSAAKRERDWGHLVFTDMTISRFLLVMTFPETCNCGNYSHHDYDAITKYHADRFMSLLTYLHGEWDWGNKPSVVRATYVTPKERFKVSTEFLEDIDAAAGDHRVPGKPPIFQVTADKFIPTLLESELEKIDNTVARGSTSKKRTGKGVRDQVLGTKEDRPEVSKAFKQTNMRQCAYCEEPKELKNLSLCSRCKLVYYCGKDCQRMAWPSHKFSCRKASESKA</sequence>
<dbReference type="AlphaFoldDB" id="A0A371CTU7"/>
<evidence type="ECO:0000313" key="6">
    <source>
        <dbReference type="EMBL" id="RDX43690.1"/>
    </source>
</evidence>
<dbReference type="PROSITE" id="PS50865">
    <property type="entry name" value="ZF_MYND_2"/>
    <property type="match status" value="1"/>
</dbReference>
<keyword evidence="1" id="KW-0479">Metal-binding</keyword>
<gene>
    <name evidence="6" type="ORF">OH76DRAFT_1487713</name>
</gene>
<evidence type="ECO:0000256" key="4">
    <source>
        <dbReference type="PROSITE-ProRule" id="PRU00134"/>
    </source>
</evidence>
<reference evidence="6 7" key="1">
    <citation type="journal article" date="2018" name="Biotechnol. Biofuels">
        <title>Integrative visual omics of the white-rot fungus Polyporus brumalis exposes the biotechnological potential of its oxidative enzymes for delignifying raw plant biomass.</title>
        <authorList>
            <person name="Miyauchi S."/>
            <person name="Rancon A."/>
            <person name="Drula E."/>
            <person name="Hage H."/>
            <person name="Chaduli D."/>
            <person name="Favel A."/>
            <person name="Grisel S."/>
            <person name="Henrissat B."/>
            <person name="Herpoel-Gimbert I."/>
            <person name="Ruiz-Duenas F.J."/>
            <person name="Chevret D."/>
            <person name="Hainaut M."/>
            <person name="Lin J."/>
            <person name="Wang M."/>
            <person name="Pangilinan J."/>
            <person name="Lipzen A."/>
            <person name="Lesage-Meessen L."/>
            <person name="Navarro D."/>
            <person name="Riley R."/>
            <person name="Grigoriev I.V."/>
            <person name="Zhou S."/>
            <person name="Raouche S."/>
            <person name="Rosso M.N."/>
        </authorList>
    </citation>
    <scope>NUCLEOTIDE SEQUENCE [LARGE SCALE GENOMIC DNA]</scope>
    <source>
        <strain evidence="6 7">BRFM 1820</strain>
    </source>
</reference>
<dbReference type="PROSITE" id="PS01360">
    <property type="entry name" value="ZF_MYND_1"/>
    <property type="match status" value="1"/>
</dbReference>
<dbReference type="GO" id="GO:0008270">
    <property type="term" value="F:zinc ion binding"/>
    <property type="evidence" value="ECO:0007669"/>
    <property type="project" value="UniProtKB-KW"/>
</dbReference>
<dbReference type="OrthoDB" id="341421at2759"/>
<dbReference type="EMBL" id="KZ857461">
    <property type="protein sequence ID" value="RDX43690.1"/>
    <property type="molecule type" value="Genomic_DNA"/>
</dbReference>
<accession>A0A371CTU7</accession>
<name>A0A371CTU7_9APHY</name>
<dbReference type="STRING" id="139420.A0A371CTU7"/>
<keyword evidence="2 4" id="KW-0863">Zinc-finger</keyword>
<keyword evidence="3" id="KW-0862">Zinc</keyword>
<dbReference type="Gene3D" id="6.10.140.2220">
    <property type="match status" value="1"/>
</dbReference>
<evidence type="ECO:0000259" key="5">
    <source>
        <dbReference type="PROSITE" id="PS50865"/>
    </source>
</evidence>